<dbReference type="Proteomes" id="UP000198734">
    <property type="component" value="Unassembled WGS sequence"/>
</dbReference>
<dbReference type="Gene3D" id="1.20.58.1000">
    <property type="entry name" value="Metal-sensitive repressor, helix protomer"/>
    <property type="match status" value="1"/>
</dbReference>
<organism evidence="1 2">
    <name type="scientific">Psychrobacillus psychrotolerans</name>
    <dbReference type="NCBI Taxonomy" id="126156"/>
    <lineage>
        <taxon>Bacteria</taxon>
        <taxon>Bacillati</taxon>
        <taxon>Bacillota</taxon>
        <taxon>Bacilli</taxon>
        <taxon>Bacillales</taxon>
        <taxon>Bacillaceae</taxon>
        <taxon>Psychrobacillus</taxon>
    </lineage>
</organism>
<evidence type="ECO:0000313" key="2">
    <source>
        <dbReference type="Proteomes" id="UP000198734"/>
    </source>
</evidence>
<dbReference type="OrthoDB" id="9798732at2"/>
<dbReference type="InterPro" id="IPR038390">
    <property type="entry name" value="Metal_Tscrpt_repr_sf"/>
</dbReference>
<name>A0A1I5UTS1_9BACI</name>
<dbReference type="PANTHER" id="PTHR33677:SF5">
    <property type="entry name" value="TRANSCRIPTIONAL REPRESSOR FRMR"/>
    <property type="match status" value="1"/>
</dbReference>
<dbReference type="CDD" id="cd10155">
    <property type="entry name" value="BsYrkD-like_DUF156"/>
    <property type="match status" value="1"/>
</dbReference>
<evidence type="ECO:0000313" key="1">
    <source>
        <dbReference type="EMBL" id="SFP98665.1"/>
    </source>
</evidence>
<dbReference type="AlphaFoldDB" id="A0A1I5UTS1"/>
<dbReference type="GO" id="GO:0003677">
    <property type="term" value="F:DNA binding"/>
    <property type="evidence" value="ECO:0007669"/>
    <property type="project" value="UniProtKB-KW"/>
</dbReference>
<keyword evidence="2" id="KW-1185">Reference proteome</keyword>
<proteinExistence type="predicted"/>
<accession>A0A1I5UTS1</accession>
<dbReference type="RefSeq" id="WP_093533934.1">
    <property type="nucleotide sequence ID" value="NZ_CP183885.1"/>
</dbReference>
<dbReference type="InterPro" id="IPR003735">
    <property type="entry name" value="Metal_Tscrpt_repr"/>
</dbReference>
<sequence length="86" mass="9670">MEYDAKVTARMKKMEGQLRGILRMMEEEKDCKDVITQLSAVRSAVDRTIGVIVTDNLVECLSKENADTLDKNAIVKQAVDLLVKSR</sequence>
<gene>
    <name evidence="1" type="ORF">SAMN05421670_0540</name>
</gene>
<dbReference type="GO" id="GO:0046872">
    <property type="term" value="F:metal ion binding"/>
    <property type="evidence" value="ECO:0007669"/>
    <property type="project" value="InterPro"/>
</dbReference>
<dbReference type="GO" id="GO:0045892">
    <property type="term" value="P:negative regulation of DNA-templated transcription"/>
    <property type="evidence" value="ECO:0007669"/>
    <property type="project" value="UniProtKB-ARBA"/>
</dbReference>
<dbReference type="STRING" id="126156.SAMN05421670_0540"/>
<dbReference type="EMBL" id="FOXU01000001">
    <property type="protein sequence ID" value="SFP98665.1"/>
    <property type="molecule type" value="Genomic_DNA"/>
</dbReference>
<dbReference type="PANTHER" id="PTHR33677">
    <property type="entry name" value="TRANSCRIPTIONAL REPRESSOR FRMR-RELATED"/>
    <property type="match status" value="1"/>
</dbReference>
<reference evidence="2" key="1">
    <citation type="submission" date="2016-10" db="EMBL/GenBank/DDBJ databases">
        <authorList>
            <person name="Varghese N."/>
            <person name="Submissions S."/>
        </authorList>
    </citation>
    <scope>NUCLEOTIDE SEQUENCE [LARGE SCALE GENOMIC DNA]</scope>
    <source>
        <strain evidence="2">DSM 11706</strain>
    </source>
</reference>
<dbReference type="Pfam" id="PF02583">
    <property type="entry name" value="Trns_repr_metal"/>
    <property type="match status" value="1"/>
</dbReference>
<keyword evidence="1" id="KW-0238">DNA-binding</keyword>
<protein>
    <submittedName>
        <fullName evidence="1">DNA-binding transcriptional regulator, FrmR family</fullName>
    </submittedName>
</protein>